<name>A0AAP0PPK5_9MAGN</name>
<protein>
    <submittedName>
        <fullName evidence="2">Uncharacterized protein</fullName>
    </submittedName>
</protein>
<accession>A0AAP0PPK5</accession>
<sequence length="56" mass="6394">MPFESNPSNKKGRSTNNPSLLLFHTLTSVLFFCLQVLFCGVATLLFLMYFFMLLSI</sequence>
<organism evidence="2 3">
    <name type="scientific">Stephania yunnanensis</name>
    <dbReference type="NCBI Taxonomy" id="152371"/>
    <lineage>
        <taxon>Eukaryota</taxon>
        <taxon>Viridiplantae</taxon>
        <taxon>Streptophyta</taxon>
        <taxon>Embryophyta</taxon>
        <taxon>Tracheophyta</taxon>
        <taxon>Spermatophyta</taxon>
        <taxon>Magnoliopsida</taxon>
        <taxon>Ranunculales</taxon>
        <taxon>Menispermaceae</taxon>
        <taxon>Menispermoideae</taxon>
        <taxon>Cissampelideae</taxon>
        <taxon>Stephania</taxon>
    </lineage>
</organism>
<reference evidence="2 3" key="1">
    <citation type="submission" date="2024-01" db="EMBL/GenBank/DDBJ databases">
        <title>Genome assemblies of Stephania.</title>
        <authorList>
            <person name="Yang L."/>
        </authorList>
    </citation>
    <scope>NUCLEOTIDE SEQUENCE [LARGE SCALE GENOMIC DNA]</scope>
    <source>
        <strain evidence="2">YNDBR</strain>
        <tissue evidence="2">Leaf</tissue>
    </source>
</reference>
<dbReference type="EMBL" id="JBBNAF010000004">
    <property type="protein sequence ID" value="KAK9151687.1"/>
    <property type="molecule type" value="Genomic_DNA"/>
</dbReference>
<evidence type="ECO:0000313" key="3">
    <source>
        <dbReference type="Proteomes" id="UP001420932"/>
    </source>
</evidence>
<dbReference type="AlphaFoldDB" id="A0AAP0PPK5"/>
<comment type="caution">
    <text evidence="2">The sequence shown here is derived from an EMBL/GenBank/DDBJ whole genome shotgun (WGS) entry which is preliminary data.</text>
</comment>
<gene>
    <name evidence="2" type="ORF">Syun_009996</name>
</gene>
<feature type="transmembrane region" description="Helical" evidence="1">
    <location>
        <begin position="20"/>
        <end position="51"/>
    </location>
</feature>
<keyword evidence="1" id="KW-0472">Membrane</keyword>
<keyword evidence="3" id="KW-1185">Reference proteome</keyword>
<keyword evidence="1" id="KW-1133">Transmembrane helix</keyword>
<dbReference type="Proteomes" id="UP001420932">
    <property type="component" value="Unassembled WGS sequence"/>
</dbReference>
<proteinExistence type="predicted"/>
<evidence type="ECO:0000256" key="1">
    <source>
        <dbReference type="SAM" id="Phobius"/>
    </source>
</evidence>
<keyword evidence="1" id="KW-0812">Transmembrane</keyword>
<evidence type="ECO:0000313" key="2">
    <source>
        <dbReference type="EMBL" id="KAK9151687.1"/>
    </source>
</evidence>